<gene>
    <name evidence="1" type="ORF">FJTKL_06390</name>
</gene>
<accession>A0ABR4EWP5</accession>
<organism evidence="1 2">
    <name type="scientific">Diaporthe vaccinii</name>
    <dbReference type="NCBI Taxonomy" id="105482"/>
    <lineage>
        <taxon>Eukaryota</taxon>
        <taxon>Fungi</taxon>
        <taxon>Dikarya</taxon>
        <taxon>Ascomycota</taxon>
        <taxon>Pezizomycotina</taxon>
        <taxon>Sordariomycetes</taxon>
        <taxon>Sordariomycetidae</taxon>
        <taxon>Diaporthales</taxon>
        <taxon>Diaporthaceae</taxon>
        <taxon>Diaporthe</taxon>
        <taxon>Diaporthe eres species complex</taxon>
    </lineage>
</organism>
<evidence type="ECO:0000313" key="1">
    <source>
        <dbReference type="EMBL" id="KAL2286862.1"/>
    </source>
</evidence>
<dbReference type="Proteomes" id="UP001600888">
    <property type="component" value="Unassembled WGS sequence"/>
</dbReference>
<dbReference type="EMBL" id="JBAWTH010000022">
    <property type="protein sequence ID" value="KAL2286862.1"/>
    <property type="molecule type" value="Genomic_DNA"/>
</dbReference>
<name>A0ABR4EWP5_9PEZI</name>
<reference evidence="1 2" key="1">
    <citation type="submission" date="2024-03" db="EMBL/GenBank/DDBJ databases">
        <title>A high-quality draft genome sequence of Diaporthe vaccinii, a causative agent of upright dieback and viscid rot disease in cranberry plants.</title>
        <authorList>
            <person name="Sarrasin M."/>
            <person name="Lang B.F."/>
            <person name="Burger G."/>
        </authorList>
    </citation>
    <scope>NUCLEOTIDE SEQUENCE [LARGE SCALE GENOMIC DNA]</scope>
    <source>
        <strain evidence="1 2">IS7</strain>
    </source>
</reference>
<sequence>MSKYGISFQVNITHRFCPLCSLPRYSPIPATPTELMFTLFYTILCAKQRFIPTLMLKNVYVKASQVLWAKVDDKP</sequence>
<keyword evidence="2" id="KW-1185">Reference proteome</keyword>
<proteinExistence type="predicted"/>
<comment type="caution">
    <text evidence="1">The sequence shown here is derived from an EMBL/GenBank/DDBJ whole genome shotgun (WGS) entry which is preliminary data.</text>
</comment>
<evidence type="ECO:0000313" key="2">
    <source>
        <dbReference type="Proteomes" id="UP001600888"/>
    </source>
</evidence>
<protein>
    <submittedName>
        <fullName evidence="1">Uncharacterized protein</fullName>
    </submittedName>
</protein>